<keyword evidence="1" id="KW-0472">Membrane</keyword>
<organism evidence="3 4">
    <name type="scientific">Heliorestis convoluta</name>
    <dbReference type="NCBI Taxonomy" id="356322"/>
    <lineage>
        <taxon>Bacteria</taxon>
        <taxon>Bacillati</taxon>
        <taxon>Bacillota</taxon>
        <taxon>Clostridia</taxon>
        <taxon>Eubacteriales</taxon>
        <taxon>Heliobacteriaceae</taxon>
        <taxon>Heliorestis</taxon>
    </lineage>
</organism>
<feature type="domain" description="UBA" evidence="2">
    <location>
        <begin position="6"/>
        <end position="44"/>
    </location>
</feature>
<keyword evidence="4" id="KW-1185">Reference proteome</keyword>
<evidence type="ECO:0000256" key="1">
    <source>
        <dbReference type="SAM" id="Phobius"/>
    </source>
</evidence>
<keyword evidence="1" id="KW-0812">Transmembrane</keyword>
<dbReference type="SMART" id="SM00165">
    <property type="entry name" value="UBA"/>
    <property type="match status" value="1"/>
</dbReference>
<dbReference type="RefSeq" id="WP_153725182.1">
    <property type="nucleotide sequence ID" value="NZ_CP045875.1"/>
</dbReference>
<dbReference type="Pfam" id="PF14242">
    <property type="entry name" value="DUF4342"/>
    <property type="match status" value="1"/>
</dbReference>
<dbReference type="OrthoDB" id="129626at2"/>
<dbReference type="EMBL" id="CP045875">
    <property type="protein sequence ID" value="QGG47887.1"/>
    <property type="molecule type" value="Genomic_DNA"/>
</dbReference>
<gene>
    <name evidence="3" type="ORF">FTV88_1789</name>
</gene>
<feature type="transmembrane region" description="Helical" evidence="1">
    <location>
        <begin position="82"/>
        <end position="100"/>
    </location>
</feature>
<evidence type="ECO:0000259" key="2">
    <source>
        <dbReference type="SMART" id="SM00165"/>
    </source>
</evidence>
<accession>A0A5Q2MYZ6</accession>
<dbReference type="Proteomes" id="UP000366051">
    <property type="component" value="Chromosome"/>
</dbReference>
<dbReference type="InterPro" id="IPR015940">
    <property type="entry name" value="UBA"/>
</dbReference>
<proteinExistence type="predicted"/>
<dbReference type="InterPro" id="IPR025642">
    <property type="entry name" value="DUF4342"/>
</dbReference>
<dbReference type="AlphaFoldDB" id="A0A5Q2MYZ6"/>
<sequence>MEHLTDLEKIDLIRSRMGVSYSEAQEALQYCNGDVVEALVYLENRTDTTNWRFTSQKWWKQLKDLIKEGNVRRVRLLKGDQVLFNIPVTIGVLGITGALLSTQLAIIAALGTIAAVASGCKLEVEKKDGTIDWIDVDREDRR</sequence>
<reference evidence="4" key="1">
    <citation type="submission" date="2019-11" db="EMBL/GenBank/DDBJ databases">
        <title>Genome sequence of Heliorestis convoluta strain HH, an alkaliphilic and minimalistic phototrophic bacterium from a soda lake in Egypt.</title>
        <authorList>
            <person name="Dewey E.D."/>
            <person name="Stokes L.M."/>
            <person name="Burchell B.M."/>
            <person name="Shaffer K.N."/>
            <person name="Huntington A.M."/>
            <person name="Baker J.M."/>
            <person name="Nadendla S."/>
            <person name="Giglio M.G."/>
            <person name="Touchman J.W."/>
            <person name="Blankenship R.E."/>
            <person name="Madigan M.T."/>
            <person name="Sattley W.M."/>
        </authorList>
    </citation>
    <scope>NUCLEOTIDE SEQUENCE [LARGE SCALE GENOMIC DNA]</scope>
    <source>
        <strain evidence="4">HH</strain>
    </source>
</reference>
<name>A0A5Q2MYZ6_9FIRM</name>
<evidence type="ECO:0000313" key="4">
    <source>
        <dbReference type="Proteomes" id="UP000366051"/>
    </source>
</evidence>
<dbReference type="InterPro" id="IPR009060">
    <property type="entry name" value="UBA-like_sf"/>
</dbReference>
<dbReference type="CDD" id="cd14360">
    <property type="entry name" value="UBA_NAC_like_bac"/>
    <property type="match status" value="1"/>
</dbReference>
<dbReference type="Gene3D" id="1.10.8.10">
    <property type="entry name" value="DNA helicase RuvA subunit, C-terminal domain"/>
    <property type="match status" value="1"/>
</dbReference>
<dbReference type="SUPFAM" id="SSF46934">
    <property type="entry name" value="UBA-like"/>
    <property type="match status" value="1"/>
</dbReference>
<keyword evidence="1" id="KW-1133">Transmembrane helix</keyword>
<evidence type="ECO:0000313" key="3">
    <source>
        <dbReference type="EMBL" id="QGG47887.1"/>
    </source>
</evidence>
<protein>
    <recommendedName>
        <fullName evidence="2">UBA domain-containing protein</fullName>
    </recommendedName>
</protein>
<dbReference type="KEGG" id="hcv:FTV88_1789"/>